<dbReference type="AlphaFoldDB" id="A0AAN6ZF54"/>
<sequence>MAAQGYTRTPDHRTLVAPTESDVATYQTGPDKFVNLGPLGGFRNFNITALGADQARFNCFAWSVGFTDRWIQGGTKDDMARLCTDKDTKDEAYMFKQCPAAQAEVELYCIADAPATLSRTIAGRPARPARNGRPAVAATAPRQLTYSNNRALVMHAHRRDFPALDAPNNQGCSSKLAAGPLVAHNRLALADNRGWAQSANPQIVYGSIYQWWHRDPDAHPTFPANAAVQYPVPGHYPDDRIYASGYGTYPPGHPGNTIGLQPPAGNNNAPPGTVRRPGSSASTTSTSSSTKSGHSRNSSATSVSSTNSTKLPAGKAAAAPKAAASKPWVFVAASGRAYPTISLIPPYAPIPKLSAAAIEAASKAATAVTKAKPTLATAFKAAWAAFLAAWADIARSRFCDDAALCTQTLEFAALTKLGAPADLIPLVVHRLATEPAGFVGVFVYNVLQRDAAYLVHKKDAFNYNVLQRHANLVVEMMAVAAPPPKKK</sequence>
<feature type="compositionally biased region" description="Low complexity" evidence="1">
    <location>
        <begin position="279"/>
        <end position="311"/>
    </location>
</feature>
<name>A0AAN6ZF54_9PEZI</name>
<organism evidence="2 3">
    <name type="scientific">Trichocladium antarcticum</name>
    <dbReference type="NCBI Taxonomy" id="1450529"/>
    <lineage>
        <taxon>Eukaryota</taxon>
        <taxon>Fungi</taxon>
        <taxon>Dikarya</taxon>
        <taxon>Ascomycota</taxon>
        <taxon>Pezizomycotina</taxon>
        <taxon>Sordariomycetes</taxon>
        <taxon>Sordariomycetidae</taxon>
        <taxon>Sordariales</taxon>
        <taxon>Chaetomiaceae</taxon>
        <taxon>Trichocladium</taxon>
    </lineage>
</organism>
<comment type="caution">
    <text evidence="2">The sequence shown here is derived from an EMBL/GenBank/DDBJ whole genome shotgun (WGS) entry which is preliminary data.</text>
</comment>
<reference evidence="2" key="2">
    <citation type="submission" date="2023-05" db="EMBL/GenBank/DDBJ databases">
        <authorList>
            <consortium name="Lawrence Berkeley National Laboratory"/>
            <person name="Steindorff A."/>
            <person name="Hensen N."/>
            <person name="Bonometti L."/>
            <person name="Westerberg I."/>
            <person name="Brannstrom I.O."/>
            <person name="Guillou S."/>
            <person name="Cros-Aarteil S."/>
            <person name="Calhoun S."/>
            <person name="Haridas S."/>
            <person name="Kuo A."/>
            <person name="Mondo S."/>
            <person name="Pangilinan J."/>
            <person name="Riley R."/>
            <person name="Labutti K."/>
            <person name="Andreopoulos B."/>
            <person name="Lipzen A."/>
            <person name="Chen C."/>
            <person name="Yanf M."/>
            <person name="Daum C."/>
            <person name="Ng V."/>
            <person name="Clum A."/>
            <person name="Ohm R."/>
            <person name="Martin F."/>
            <person name="Silar P."/>
            <person name="Natvig D."/>
            <person name="Lalanne C."/>
            <person name="Gautier V."/>
            <person name="Ament-Velasquez S.L."/>
            <person name="Kruys A."/>
            <person name="Hutchinson M.I."/>
            <person name="Powell A.J."/>
            <person name="Barry K."/>
            <person name="Miller A.N."/>
            <person name="Grigoriev I.V."/>
            <person name="Debuchy R."/>
            <person name="Gladieux P."/>
            <person name="Thoren M.H."/>
            <person name="Johannesson H."/>
        </authorList>
    </citation>
    <scope>NUCLEOTIDE SEQUENCE</scope>
    <source>
        <strain evidence="2">CBS 123565</strain>
    </source>
</reference>
<gene>
    <name evidence="2" type="ORF">BT67DRAFT_454826</name>
</gene>
<reference evidence="2" key="1">
    <citation type="journal article" date="2023" name="Mol. Phylogenet. Evol.">
        <title>Genome-scale phylogeny and comparative genomics of the fungal order Sordariales.</title>
        <authorList>
            <person name="Hensen N."/>
            <person name="Bonometti L."/>
            <person name="Westerberg I."/>
            <person name="Brannstrom I.O."/>
            <person name="Guillou S."/>
            <person name="Cros-Aarteil S."/>
            <person name="Calhoun S."/>
            <person name="Haridas S."/>
            <person name="Kuo A."/>
            <person name="Mondo S."/>
            <person name="Pangilinan J."/>
            <person name="Riley R."/>
            <person name="LaButti K."/>
            <person name="Andreopoulos B."/>
            <person name="Lipzen A."/>
            <person name="Chen C."/>
            <person name="Yan M."/>
            <person name="Daum C."/>
            <person name="Ng V."/>
            <person name="Clum A."/>
            <person name="Steindorff A."/>
            <person name="Ohm R.A."/>
            <person name="Martin F."/>
            <person name="Silar P."/>
            <person name="Natvig D.O."/>
            <person name="Lalanne C."/>
            <person name="Gautier V."/>
            <person name="Ament-Velasquez S.L."/>
            <person name="Kruys A."/>
            <person name="Hutchinson M.I."/>
            <person name="Powell A.J."/>
            <person name="Barry K."/>
            <person name="Miller A.N."/>
            <person name="Grigoriev I.V."/>
            <person name="Debuchy R."/>
            <person name="Gladieux P."/>
            <person name="Hiltunen Thoren M."/>
            <person name="Johannesson H."/>
        </authorList>
    </citation>
    <scope>NUCLEOTIDE SEQUENCE</scope>
    <source>
        <strain evidence="2">CBS 123565</strain>
    </source>
</reference>
<proteinExistence type="predicted"/>
<keyword evidence="3" id="KW-1185">Reference proteome</keyword>
<evidence type="ECO:0000256" key="1">
    <source>
        <dbReference type="SAM" id="MobiDB-lite"/>
    </source>
</evidence>
<feature type="compositionally biased region" description="Low complexity" evidence="1">
    <location>
        <begin position="262"/>
        <end position="272"/>
    </location>
</feature>
<evidence type="ECO:0000313" key="3">
    <source>
        <dbReference type="Proteomes" id="UP001304895"/>
    </source>
</evidence>
<dbReference type="Proteomes" id="UP001304895">
    <property type="component" value="Unassembled WGS sequence"/>
</dbReference>
<accession>A0AAN6ZF54</accession>
<evidence type="ECO:0000313" key="2">
    <source>
        <dbReference type="EMBL" id="KAK4136087.1"/>
    </source>
</evidence>
<dbReference type="EMBL" id="MU853404">
    <property type="protein sequence ID" value="KAK4136087.1"/>
    <property type="molecule type" value="Genomic_DNA"/>
</dbReference>
<feature type="region of interest" description="Disordered" evidence="1">
    <location>
        <begin position="243"/>
        <end position="311"/>
    </location>
</feature>
<protein>
    <submittedName>
        <fullName evidence="2">Uncharacterized protein</fullName>
    </submittedName>
</protein>